<reference evidence="1" key="1">
    <citation type="submission" date="2021-06" db="EMBL/GenBank/DDBJ databases">
        <authorList>
            <person name="Kallberg Y."/>
            <person name="Tangrot J."/>
            <person name="Rosling A."/>
        </authorList>
    </citation>
    <scope>NUCLEOTIDE SEQUENCE</scope>
    <source>
        <strain evidence="1">MA461A</strain>
    </source>
</reference>
<evidence type="ECO:0000313" key="2">
    <source>
        <dbReference type="Proteomes" id="UP000789920"/>
    </source>
</evidence>
<dbReference type="EMBL" id="CAJVQC010166631">
    <property type="protein sequence ID" value="CAG8849634.1"/>
    <property type="molecule type" value="Genomic_DNA"/>
</dbReference>
<keyword evidence="2" id="KW-1185">Reference proteome</keyword>
<gene>
    <name evidence="1" type="ORF">RPERSI_LOCUS35694</name>
</gene>
<protein>
    <submittedName>
        <fullName evidence="1">10671_t:CDS:1</fullName>
    </submittedName>
</protein>
<proteinExistence type="predicted"/>
<feature type="non-terminal residue" evidence="1">
    <location>
        <position position="45"/>
    </location>
</feature>
<organism evidence="1 2">
    <name type="scientific">Racocetra persica</name>
    <dbReference type="NCBI Taxonomy" id="160502"/>
    <lineage>
        <taxon>Eukaryota</taxon>
        <taxon>Fungi</taxon>
        <taxon>Fungi incertae sedis</taxon>
        <taxon>Mucoromycota</taxon>
        <taxon>Glomeromycotina</taxon>
        <taxon>Glomeromycetes</taxon>
        <taxon>Diversisporales</taxon>
        <taxon>Gigasporaceae</taxon>
        <taxon>Racocetra</taxon>
    </lineage>
</organism>
<sequence length="45" mass="5058">DGLTTMLFAIVTLKNFTSSIPLGKRIGRETFLVVTKMDSYSLYDN</sequence>
<evidence type="ECO:0000313" key="1">
    <source>
        <dbReference type="EMBL" id="CAG8849634.1"/>
    </source>
</evidence>
<comment type="caution">
    <text evidence="1">The sequence shown here is derived from an EMBL/GenBank/DDBJ whole genome shotgun (WGS) entry which is preliminary data.</text>
</comment>
<dbReference type="Proteomes" id="UP000789920">
    <property type="component" value="Unassembled WGS sequence"/>
</dbReference>
<feature type="non-terminal residue" evidence="1">
    <location>
        <position position="1"/>
    </location>
</feature>
<accession>A0ACA9SXD0</accession>
<name>A0ACA9SXD0_9GLOM</name>